<dbReference type="InterPro" id="IPR004013">
    <property type="entry name" value="PHP_dom"/>
</dbReference>
<dbReference type="InterPro" id="IPR043519">
    <property type="entry name" value="NT_sf"/>
</dbReference>
<feature type="domain" description="Polymerase/histidinol phosphatase N-terminal" evidence="23">
    <location>
        <begin position="341"/>
        <end position="418"/>
    </location>
</feature>
<keyword evidence="11" id="KW-0227">DNA damage</keyword>
<dbReference type="Gene3D" id="3.30.210.10">
    <property type="entry name" value="DNA polymerase, thumb domain"/>
    <property type="match status" value="1"/>
</dbReference>
<dbReference type="InterPro" id="IPR022311">
    <property type="entry name" value="PolX-like"/>
</dbReference>
<dbReference type="CDD" id="cd00141">
    <property type="entry name" value="NT_POLXc"/>
    <property type="match status" value="1"/>
</dbReference>
<evidence type="ECO:0000259" key="23">
    <source>
        <dbReference type="SMART" id="SM00481"/>
    </source>
</evidence>
<evidence type="ECO:0000256" key="16">
    <source>
        <dbReference type="ARBA" id="ARBA00035717"/>
    </source>
</evidence>
<keyword evidence="8" id="KW-0808">Transferase</keyword>
<dbReference type="PANTHER" id="PTHR36928">
    <property type="entry name" value="PHOSPHATASE YCDX-RELATED"/>
    <property type="match status" value="1"/>
</dbReference>
<feature type="domain" description="Helix-hairpin-helix DNA-binding motif class 1" evidence="22">
    <location>
        <begin position="130"/>
        <end position="149"/>
    </location>
</feature>
<dbReference type="EC" id="2.7.7.7" evidence="3"/>
<dbReference type="SMART" id="SM00481">
    <property type="entry name" value="POLIIIAc"/>
    <property type="match status" value="1"/>
</dbReference>
<reference evidence="25 26" key="1">
    <citation type="submission" date="2022-08" db="EMBL/GenBank/DDBJ databases">
        <title>Reclassification of Massilia species as members of the genera Telluria, Duganella, Pseudoduganella, Mokoshia gen. nov. and Zemynaea gen. nov. using orthogonal and non-orthogonal genome-based approaches.</title>
        <authorList>
            <person name="Bowman J.P."/>
        </authorList>
    </citation>
    <scope>NUCLEOTIDE SEQUENCE [LARGE SCALE GENOMIC DNA]</scope>
    <source>
        <strain evidence="25 26">JCM 31607</strain>
    </source>
</reference>
<dbReference type="Pfam" id="PF14716">
    <property type="entry name" value="HHH_8"/>
    <property type="match status" value="1"/>
</dbReference>
<dbReference type="Gene3D" id="3.20.20.140">
    <property type="entry name" value="Metal-dependent hydrolases"/>
    <property type="match status" value="1"/>
</dbReference>
<evidence type="ECO:0000256" key="19">
    <source>
        <dbReference type="ARBA" id="ARBA00044678"/>
    </source>
</evidence>
<dbReference type="PANTHER" id="PTHR36928:SF1">
    <property type="entry name" value="PHOSPHATASE YCDX-RELATED"/>
    <property type="match status" value="1"/>
</dbReference>
<evidence type="ECO:0000256" key="7">
    <source>
        <dbReference type="ARBA" id="ARBA00022634"/>
    </source>
</evidence>
<feature type="domain" description="Helix-hairpin-helix DNA-binding motif class 1" evidence="22">
    <location>
        <begin position="54"/>
        <end position="73"/>
    </location>
</feature>
<dbReference type="InterPro" id="IPR029398">
    <property type="entry name" value="PolB_thumb"/>
</dbReference>
<feature type="domain" description="Helix-hairpin-helix DNA-binding motif class 1" evidence="22">
    <location>
        <begin position="95"/>
        <end position="114"/>
    </location>
</feature>
<dbReference type="RefSeq" id="WP_258854987.1">
    <property type="nucleotide sequence ID" value="NZ_JANUGV010000001.1"/>
</dbReference>
<comment type="catalytic activity">
    <reaction evidence="18">
        <text>2'-deoxyribonucleotide-(2'-deoxyribose 5'-phosphate)-2'-deoxyribonucleotide-DNA = a 3'-end 2'-deoxyribonucleotide-(2,3-dehydro-2,3-deoxyribose 5'-phosphate)-DNA + a 5'-end 5'-phospho-2'-deoxyribonucleoside-DNA + H(+)</text>
        <dbReference type="Rhea" id="RHEA:66592"/>
        <dbReference type="Rhea" id="RHEA-COMP:13180"/>
        <dbReference type="Rhea" id="RHEA-COMP:16897"/>
        <dbReference type="Rhea" id="RHEA-COMP:17067"/>
        <dbReference type="ChEBI" id="CHEBI:15378"/>
        <dbReference type="ChEBI" id="CHEBI:136412"/>
        <dbReference type="ChEBI" id="CHEBI:157695"/>
        <dbReference type="ChEBI" id="CHEBI:167181"/>
        <dbReference type="EC" id="4.2.99.18"/>
    </reaction>
</comment>
<dbReference type="PRINTS" id="PR00870">
    <property type="entry name" value="DNAPOLXBETA"/>
</dbReference>
<protein>
    <recommendedName>
        <fullName evidence="5">DNA polymerase beta</fullName>
        <ecNumber evidence="3">2.7.7.7</ecNumber>
        <ecNumber evidence="4">4.2.99.18</ecNumber>
    </recommendedName>
    <alternativeName>
        <fullName evidence="16">5'-deoxyribose-phosphate lyase</fullName>
    </alternativeName>
    <alternativeName>
        <fullName evidence="17">AP lyase</fullName>
    </alternativeName>
</protein>
<dbReference type="InterPro" id="IPR047967">
    <property type="entry name" value="PolX_PHP"/>
</dbReference>
<evidence type="ECO:0000256" key="9">
    <source>
        <dbReference type="ARBA" id="ARBA00022695"/>
    </source>
</evidence>
<keyword evidence="25" id="KW-0540">Nuclease</keyword>
<dbReference type="InterPro" id="IPR016195">
    <property type="entry name" value="Pol/histidinol_Pase-like"/>
</dbReference>
<comment type="function">
    <text evidence="20">Repair polymerase that plays a key role in base-excision repair. During this process, the damaged base is excised by specific DNA glycosylases, the DNA backbone is nicked at the abasic site by an apurinic/apyrimidic (AP) endonuclease, and POLB removes 5'-deoxyribose-phosphate from the preincised AP site acting as a 5'-deoxyribose-phosphate lyase (5'-dRP lyase); through its DNA polymerase activity, it adds one nucleotide to the 3' end of the arising single-nucleotide gap. Conducts 'gap-filling' DNA synthesis in a stepwise distributive fashion rather than in a processive fashion as for other DNA polymerases. It is also able to cleave sugar-phosphate bonds 3' to an intact AP site, acting as an AP lyase.</text>
</comment>
<evidence type="ECO:0000256" key="11">
    <source>
        <dbReference type="ARBA" id="ARBA00022763"/>
    </source>
</evidence>
<dbReference type="Gene3D" id="3.30.460.10">
    <property type="entry name" value="Beta Polymerase, domain 2"/>
    <property type="match status" value="1"/>
</dbReference>
<evidence type="ECO:0000256" key="8">
    <source>
        <dbReference type="ARBA" id="ARBA00022679"/>
    </source>
</evidence>
<dbReference type="Proteomes" id="UP001205861">
    <property type="component" value="Unassembled WGS sequence"/>
</dbReference>
<comment type="catalytic activity">
    <reaction evidence="19">
        <text>a 5'-end 2'-deoxyribose-2'-deoxyribonucleotide-DNA = (2E,4S)-4-hydroxypenten-2-al-5-phosphate + a 5'-end 5'-phospho-2'-deoxyribonucleoside-DNA + H(+)</text>
        <dbReference type="Rhea" id="RHEA:76255"/>
        <dbReference type="Rhea" id="RHEA-COMP:13180"/>
        <dbReference type="Rhea" id="RHEA-COMP:18657"/>
        <dbReference type="ChEBI" id="CHEBI:15378"/>
        <dbReference type="ChEBI" id="CHEBI:136412"/>
        <dbReference type="ChEBI" id="CHEBI:195194"/>
        <dbReference type="ChEBI" id="CHEBI:195195"/>
    </reaction>
</comment>
<proteinExistence type="predicted"/>
<dbReference type="Pfam" id="PF14520">
    <property type="entry name" value="HHH_5"/>
    <property type="match status" value="1"/>
</dbReference>
<dbReference type="EMBL" id="JANUGV010000001">
    <property type="protein sequence ID" value="MCS0607238.1"/>
    <property type="molecule type" value="Genomic_DNA"/>
</dbReference>
<dbReference type="CDD" id="cd07436">
    <property type="entry name" value="PHP_PolX"/>
    <property type="match status" value="1"/>
</dbReference>
<evidence type="ECO:0000256" key="18">
    <source>
        <dbReference type="ARBA" id="ARBA00044632"/>
    </source>
</evidence>
<dbReference type="InterPro" id="IPR002008">
    <property type="entry name" value="DNA_pol_X_beta-like"/>
</dbReference>
<dbReference type="SUPFAM" id="SSF47802">
    <property type="entry name" value="DNA polymerase beta, N-terminal domain-like"/>
    <property type="match status" value="1"/>
</dbReference>
<accession>A0ABT2BFF5</accession>
<keyword evidence="13" id="KW-0239">DNA-directed DNA polymerase</keyword>
<evidence type="ECO:0000313" key="26">
    <source>
        <dbReference type="Proteomes" id="UP001205861"/>
    </source>
</evidence>
<dbReference type="Gene3D" id="1.10.150.20">
    <property type="entry name" value="5' to 3' exonuclease, C-terminal subdomain"/>
    <property type="match status" value="1"/>
</dbReference>
<feature type="domain" description="DNA-directed DNA polymerase X" evidence="24">
    <location>
        <begin position="3"/>
        <end position="317"/>
    </location>
</feature>
<evidence type="ECO:0000256" key="10">
    <source>
        <dbReference type="ARBA" id="ARBA00022705"/>
    </source>
</evidence>
<keyword evidence="6" id="KW-0488">Methylation</keyword>
<evidence type="ECO:0000256" key="20">
    <source>
        <dbReference type="ARBA" id="ARBA00045548"/>
    </source>
</evidence>
<organism evidence="25 26">
    <name type="scientific">Massilia solisilvae</name>
    <dbReference type="NCBI Taxonomy" id="1811225"/>
    <lineage>
        <taxon>Bacteria</taxon>
        <taxon>Pseudomonadati</taxon>
        <taxon>Pseudomonadota</taxon>
        <taxon>Betaproteobacteria</taxon>
        <taxon>Burkholderiales</taxon>
        <taxon>Oxalobacteraceae</taxon>
        <taxon>Telluria group</taxon>
        <taxon>Massilia</taxon>
    </lineage>
</organism>
<dbReference type="Gene3D" id="1.10.150.110">
    <property type="entry name" value="DNA polymerase beta, N-terminal domain-like"/>
    <property type="match status" value="1"/>
</dbReference>
<dbReference type="PIRSF" id="PIRSF005047">
    <property type="entry name" value="UCP005047_YshC"/>
    <property type="match status" value="1"/>
</dbReference>
<dbReference type="InterPro" id="IPR050243">
    <property type="entry name" value="PHP_phosphatase"/>
</dbReference>
<gene>
    <name evidence="25" type="primary">polX</name>
    <name evidence="25" type="ORF">NX773_03530</name>
</gene>
<dbReference type="InterPro" id="IPR010994">
    <property type="entry name" value="RuvA_2-like"/>
</dbReference>
<dbReference type="InterPro" id="IPR002054">
    <property type="entry name" value="DNA-dir_DNA_pol_X"/>
</dbReference>
<dbReference type="InterPro" id="IPR037160">
    <property type="entry name" value="DNA_Pol_thumb_sf"/>
</dbReference>
<keyword evidence="15" id="KW-0234">DNA repair</keyword>
<keyword evidence="12" id="KW-0832">Ubl conjugation</keyword>
<dbReference type="InterPro" id="IPR010996">
    <property type="entry name" value="HHH_MUS81"/>
</dbReference>
<keyword evidence="25" id="KW-0269">Exonuclease</keyword>
<keyword evidence="25" id="KW-0378">Hydrolase</keyword>
<dbReference type="NCBIfam" id="NF006375">
    <property type="entry name" value="PRK08609.1"/>
    <property type="match status" value="1"/>
</dbReference>
<dbReference type="SMART" id="SM00483">
    <property type="entry name" value="POLXc"/>
    <property type="match status" value="1"/>
</dbReference>
<evidence type="ECO:0000256" key="2">
    <source>
        <dbReference type="ARBA" id="ARBA00004496"/>
    </source>
</evidence>
<dbReference type="Pfam" id="PF02811">
    <property type="entry name" value="PHP"/>
    <property type="match status" value="1"/>
</dbReference>
<evidence type="ECO:0000259" key="22">
    <source>
        <dbReference type="SMART" id="SM00278"/>
    </source>
</evidence>
<dbReference type="SUPFAM" id="SSF81301">
    <property type="entry name" value="Nucleotidyltransferase"/>
    <property type="match status" value="1"/>
</dbReference>
<dbReference type="InterPro" id="IPR003141">
    <property type="entry name" value="Pol/His_phosphatase_N"/>
</dbReference>
<evidence type="ECO:0000313" key="25">
    <source>
        <dbReference type="EMBL" id="MCS0607238.1"/>
    </source>
</evidence>
<comment type="cofactor">
    <cofactor evidence="1">
        <name>Mg(2+)</name>
        <dbReference type="ChEBI" id="CHEBI:18420"/>
    </cofactor>
</comment>
<evidence type="ECO:0000256" key="12">
    <source>
        <dbReference type="ARBA" id="ARBA00022843"/>
    </source>
</evidence>
<evidence type="ECO:0000256" key="13">
    <source>
        <dbReference type="ARBA" id="ARBA00022932"/>
    </source>
</evidence>
<evidence type="ECO:0000256" key="3">
    <source>
        <dbReference type="ARBA" id="ARBA00012417"/>
    </source>
</evidence>
<evidence type="ECO:0000256" key="14">
    <source>
        <dbReference type="ARBA" id="ARBA00023053"/>
    </source>
</evidence>
<dbReference type="InterPro" id="IPR003583">
    <property type="entry name" value="Hlx-hairpin-Hlx_DNA-bd_motif"/>
</dbReference>
<keyword evidence="10" id="KW-0235">DNA replication</keyword>
<dbReference type="GO" id="GO:0004527">
    <property type="term" value="F:exonuclease activity"/>
    <property type="evidence" value="ECO:0007669"/>
    <property type="project" value="UniProtKB-KW"/>
</dbReference>
<evidence type="ECO:0000256" key="5">
    <source>
        <dbReference type="ARBA" id="ARBA00020020"/>
    </source>
</evidence>
<comment type="subcellular location">
    <subcellularLocation>
        <location evidence="2">Cytoplasm</location>
    </subcellularLocation>
</comment>
<dbReference type="SUPFAM" id="SSF89550">
    <property type="entry name" value="PHP domain-like"/>
    <property type="match status" value="1"/>
</dbReference>
<evidence type="ECO:0000259" key="24">
    <source>
        <dbReference type="SMART" id="SM00483"/>
    </source>
</evidence>
<evidence type="ECO:0000256" key="15">
    <source>
        <dbReference type="ARBA" id="ARBA00023204"/>
    </source>
</evidence>
<evidence type="ECO:0000256" key="4">
    <source>
        <dbReference type="ARBA" id="ARBA00012720"/>
    </source>
</evidence>
<name>A0ABT2BFF5_9BURK</name>
<sequence>MHIHNADIASVFGEIADLLELEEGNPFRIRAYRNAARTVETLAPSVEDLLNEGRDLSELPGIGADLAGKIAEIVHGGGTCALREQLRHELPEGIGTLLRIPGLGPKRVKLLYQERGIHTPEQLLRACEDGQLRTIRGLGEKAEQRILEAVQSRLSKSTRYSIALAVQLLEPLVRYLKQHPAVVRVEAAGSLRRMKETVGDVDIVVAARRMEQVTAHFVQYEGVGRVISHGPTRASVELAQGMQVDLRAVEPESFGAALHYFTGSKAHNIEIRTLALKRDLKINEYGVFAGEARIAGDTEESVFASVGLPFIPPELRENRGEIEAARDGRLPHLVQLSDLKGDLHAHTRASDGRNSLREMALEAQRRGMDYLGITDHARHGGWSVDEEALARQADEIDRLNEELDGITLLKGVEVDILEDGALDLPEAALARLDYAIASVHTAFELSREKQTARVLRAMDQPGVCVLGHPTARLLTGRAPVELDVERVIRHARQCGCVLELDAQPERLDLNDSYCMMARDQGALVVIDSDAHSVLDFDNLRFGVGQGRRGWLEKRDVLNTRTLAQLKAVFSKRKTAGH</sequence>
<keyword evidence="14" id="KW-0915">Sodium</keyword>
<evidence type="ECO:0000256" key="21">
    <source>
        <dbReference type="ARBA" id="ARBA00049244"/>
    </source>
</evidence>
<evidence type="ECO:0000256" key="1">
    <source>
        <dbReference type="ARBA" id="ARBA00001946"/>
    </source>
</evidence>
<comment type="catalytic activity">
    <reaction evidence="21">
        <text>DNA(n) + a 2'-deoxyribonucleoside 5'-triphosphate = DNA(n+1) + diphosphate</text>
        <dbReference type="Rhea" id="RHEA:22508"/>
        <dbReference type="Rhea" id="RHEA-COMP:17339"/>
        <dbReference type="Rhea" id="RHEA-COMP:17340"/>
        <dbReference type="ChEBI" id="CHEBI:33019"/>
        <dbReference type="ChEBI" id="CHEBI:61560"/>
        <dbReference type="ChEBI" id="CHEBI:173112"/>
        <dbReference type="EC" id="2.7.7.7"/>
    </reaction>
</comment>
<dbReference type="SUPFAM" id="SSF47781">
    <property type="entry name" value="RuvA domain 2-like"/>
    <property type="match status" value="1"/>
</dbReference>
<keyword evidence="9" id="KW-0548">Nucleotidyltransferase</keyword>
<dbReference type="EC" id="4.2.99.18" evidence="4"/>
<comment type="caution">
    <text evidence="25">The sequence shown here is derived from an EMBL/GenBank/DDBJ whole genome shotgun (WGS) entry which is preliminary data.</text>
</comment>
<dbReference type="Pfam" id="PF14791">
    <property type="entry name" value="DNA_pol_B_thumb"/>
    <property type="match status" value="1"/>
</dbReference>
<keyword evidence="7" id="KW-0237">DNA synthesis</keyword>
<dbReference type="InterPro" id="IPR027421">
    <property type="entry name" value="DNA_pol_lamdba_lyase_dom_sf"/>
</dbReference>
<keyword evidence="26" id="KW-1185">Reference proteome</keyword>
<evidence type="ECO:0000256" key="6">
    <source>
        <dbReference type="ARBA" id="ARBA00022481"/>
    </source>
</evidence>
<evidence type="ECO:0000256" key="17">
    <source>
        <dbReference type="ARBA" id="ARBA00035726"/>
    </source>
</evidence>
<dbReference type="SMART" id="SM00278">
    <property type="entry name" value="HhH1"/>
    <property type="match status" value="3"/>
</dbReference>